<dbReference type="Proteomes" id="UP000198870">
    <property type="component" value="Unassembled WGS sequence"/>
</dbReference>
<proteinExistence type="predicted"/>
<organism evidence="1 2">
    <name type="scientific">Desulfoluna spongiiphila</name>
    <dbReference type="NCBI Taxonomy" id="419481"/>
    <lineage>
        <taxon>Bacteria</taxon>
        <taxon>Pseudomonadati</taxon>
        <taxon>Thermodesulfobacteriota</taxon>
        <taxon>Desulfobacteria</taxon>
        <taxon>Desulfobacterales</taxon>
        <taxon>Desulfolunaceae</taxon>
        <taxon>Desulfoluna</taxon>
    </lineage>
</organism>
<dbReference type="STRING" id="419481.SAMN05216233_10310"/>
<name>A0A1G5CGT1_9BACT</name>
<gene>
    <name evidence="1" type="ORF">SAMN05216233_10310</name>
</gene>
<sequence length="335" mass="37774">MKFKTKEAGVFFIDILGMSSLTQGLIDLSSISVKNGNYAIENNATFSGKNQHIAAWVLTRFRECLRDIQHRYDDIRVSQLSDCAFVWSENTEELLCAASDLMWKTTRGGVLCRGGLSYGEIIFPNNNKESFGEFILGEAITKAAKAEASGKGCRIFTDAESIGHFNGTTTQKNNASILPHNIFQPLTNPLDYSIIDEYKWYLYHDLKGFVSPTNETSNTELAFYMASLISTLIYSPYYAWNSLSEQGLTHLAASIDAISSSISIHSSRDEAIYTAEVVIVLLRDHVKQRNYERMFKRFSQYCPDAAPLGQRENTQQTFNKVIESLIKSHPEIYKN</sequence>
<accession>A0A1G5CGT1</accession>
<evidence type="ECO:0000313" key="2">
    <source>
        <dbReference type="Proteomes" id="UP000198870"/>
    </source>
</evidence>
<evidence type="ECO:0000313" key="1">
    <source>
        <dbReference type="EMBL" id="SCY01534.1"/>
    </source>
</evidence>
<dbReference type="RefSeq" id="WP_139163861.1">
    <property type="nucleotide sequence ID" value="NZ_FMUX01000003.1"/>
</dbReference>
<dbReference type="InterPro" id="IPR029787">
    <property type="entry name" value="Nucleotide_cyclase"/>
</dbReference>
<dbReference type="EMBL" id="FMUX01000003">
    <property type="protein sequence ID" value="SCY01534.1"/>
    <property type="molecule type" value="Genomic_DNA"/>
</dbReference>
<reference evidence="1 2" key="1">
    <citation type="submission" date="2016-10" db="EMBL/GenBank/DDBJ databases">
        <authorList>
            <person name="de Groot N.N."/>
        </authorList>
    </citation>
    <scope>NUCLEOTIDE SEQUENCE [LARGE SCALE GENOMIC DNA]</scope>
    <source>
        <strain evidence="1 2">AA1</strain>
    </source>
</reference>
<dbReference type="AlphaFoldDB" id="A0A1G5CGT1"/>
<dbReference type="Gene3D" id="3.30.70.1230">
    <property type="entry name" value="Nucleotide cyclase"/>
    <property type="match status" value="1"/>
</dbReference>
<dbReference type="SUPFAM" id="SSF55073">
    <property type="entry name" value="Nucleotide cyclase"/>
    <property type="match status" value="1"/>
</dbReference>
<keyword evidence="2" id="KW-1185">Reference proteome</keyword>
<protein>
    <submittedName>
        <fullName evidence="1">Uncharacterized protein</fullName>
    </submittedName>
</protein>
<dbReference type="OrthoDB" id="8480955at2"/>